<protein>
    <submittedName>
        <fullName evidence="1">Uncharacterized protein</fullName>
    </submittedName>
</protein>
<dbReference type="InterPro" id="IPR009660">
    <property type="entry name" value="Phage_A500_Gp15"/>
</dbReference>
<dbReference type="EMBL" id="JAARZA010000002">
    <property type="protein sequence ID" value="MBC2239753.1"/>
    <property type="molecule type" value="Genomic_DNA"/>
</dbReference>
<comment type="caution">
    <text evidence="1">The sequence shown here is derived from an EMBL/GenBank/DDBJ whole genome shotgun (WGS) entry which is preliminary data.</text>
</comment>
<dbReference type="AlphaFoldDB" id="A0A842EXE7"/>
<proteinExistence type="predicted"/>
<reference evidence="1 2" key="1">
    <citation type="submission" date="2020-03" db="EMBL/GenBank/DDBJ databases">
        <title>Soil Listeria distribution.</title>
        <authorList>
            <person name="Liao J."/>
            <person name="Wiedmann M."/>
        </authorList>
    </citation>
    <scope>NUCLEOTIDE SEQUENCE [LARGE SCALE GENOMIC DNA]</scope>
    <source>
        <strain evidence="1 2">FSL L7-0149</strain>
    </source>
</reference>
<evidence type="ECO:0000313" key="1">
    <source>
        <dbReference type="EMBL" id="MBC2239753.1"/>
    </source>
</evidence>
<dbReference type="Proteomes" id="UP000553016">
    <property type="component" value="Unassembled WGS sequence"/>
</dbReference>
<evidence type="ECO:0000313" key="2">
    <source>
        <dbReference type="Proteomes" id="UP000553016"/>
    </source>
</evidence>
<gene>
    <name evidence="1" type="ORF">HCB35_04645</name>
</gene>
<accession>A0A842EXE7</accession>
<dbReference type="Pfam" id="PF06854">
    <property type="entry name" value="Phage_Gp15"/>
    <property type="match status" value="1"/>
</dbReference>
<sequence length="102" mass="11823">MIDDFALIEASFLSCYGIRLRRELSKMRYDEFINYLVQLNGDTPFMKILQVRMSEKKDLPEYLHEEKSKQNRLMAKRGYLKQAGSIDDGLHAFLKGSSQKGG</sequence>
<dbReference type="RefSeq" id="WP_185358240.1">
    <property type="nucleotide sequence ID" value="NZ_JAARON010000007.1"/>
</dbReference>
<name>A0A842EXE7_9LIST</name>
<organism evidence="1 2">
    <name type="scientific">Listeria booriae</name>
    <dbReference type="NCBI Taxonomy" id="1552123"/>
    <lineage>
        <taxon>Bacteria</taxon>
        <taxon>Bacillati</taxon>
        <taxon>Bacillota</taxon>
        <taxon>Bacilli</taxon>
        <taxon>Bacillales</taxon>
        <taxon>Listeriaceae</taxon>
        <taxon>Listeria</taxon>
    </lineage>
</organism>